<keyword evidence="3" id="KW-1185">Reference proteome</keyword>
<organism evidence="2 3">
    <name type="scientific">Alkalicoccobacillus plakortidis</name>
    <dbReference type="NCBI Taxonomy" id="444060"/>
    <lineage>
        <taxon>Bacteria</taxon>
        <taxon>Bacillati</taxon>
        <taxon>Bacillota</taxon>
        <taxon>Bacilli</taxon>
        <taxon>Bacillales</taxon>
        <taxon>Bacillaceae</taxon>
        <taxon>Alkalicoccobacillus</taxon>
    </lineage>
</organism>
<name>A0ABT0XGE8_9BACI</name>
<dbReference type="RefSeq" id="WP_251605130.1">
    <property type="nucleotide sequence ID" value="NZ_JAMQJY010000001.1"/>
</dbReference>
<protein>
    <submittedName>
        <fullName evidence="2">Uncharacterized protein</fullName>
    </submittedName>
</protein>
<gene>
    <name evidence="2" type="ORF">NDM98_05250</name>
</gene>
<evidence type="ECO:0000256" key="1">
    <source>
        <dbReference type="SAM" id="Phobius"/>
    </source>
</evidence>
<keyword evidence="1" id="KW-0472">Membrane</keyword>
<comment type="caution">
    <text evidence="2">The sequence shown here is derived from an EMBL/GenBank/DDBJ whole genome shotgun (WGS) entry which is preliminary data.</text>
</comment>
<proteinExistence type="predicted"/>
<accession>A0ABT0XGE8</accession>
<keyword evidence="1" id="KW-1133">Transmembrane helix</keyword>
<keyword evidence="1" id="KW-0812">Transmembrane</keyword>
<dbReference type="Proteomes" id="UP001203665">
    <property type="component" value="Unassembled WGS sequence"/>
</dbReference>
<evidence type="ECO:0000313" key="3">
    <source>
        <dbReference type="Proteomes" id="UP001203665"/>
    </source>
</evidence>
<sequence>MSKRLLITFHSLILLFAIGAISAYFFSTTFGREVFYLILAIIIGLSSIFNIVRLSLAKPTPKK</sequence>
<reference evidence="2" key="1">
    <citation type="submission" date="2022-06" db="EMBL/GenBank/DDBJ databases">
        <title>Alkalicoccobacillus porphyridii sp. nov., isolated from a marine red alga, Porphyridium purpureum and reclassification of Shouchella plakortidis and Shouchella gibsonii as Alkalicoccobacillus plakortidis comb. nov. and Alkalicoccobacillus gibsonii comb. nov.</title>
        <authorList>
            <person name="Kim K.H."/>
            <person name="Lee J.K."/>
            <person name="Han D.M."/>
            <person name="Baek J.H."/>
            <person name="Jeon C.O."/>
        </authorList>
    </citation>
    <scope>NUCLEOTIDE SEQUENCE</scope>
    <source>
        <strain evidence="2">DSM 19153</strain>
    </source>
</reference>
<feature type="transmembrane region" description="Helical" evidence="1">
    <location>
        <begin position="35"/>
        <end position="56"/>
    </location>
</feature>
<evidence type="ECO:0000313" key="2">
    <source>
        <dbReference type="EMBL" id="MCM2674959.1"/>
    </source>
</evidence>
<dbReference type="EMBL" id="JAMQJY010000001">
    <property type="protein sequence ID" value="MCM2674959.1"/>
    <property type="molecule type" value="Genomic_DNA"/>
</dbReference>